<feature type="region of interest" description="Disordered" evidence="8">
    <location>
        <begin position="73"/>
        <end position="96"/>
    </location>
</feature>
<evidence type="ECO:0000256" key="8">
    <source>
        <dbReference type="SAM" id="MobiDB-lite"/>
    </source>
</evidence>
<accession>A0A8H5LYN2</accession>
<dbReference type="GO" id="GO:0009277">
    <property type="term" value="C:fungal-type cell wall"/>
    <property type="evidence" value="ECO:0007669"/>
    <property type="project" value="InterPro"/>
</dbReference>
<dbReference type="OrthoDB" id="408631at2759"/>
<evidence type="ECO:0000313" key="11">
    <source>
        <dbReference type="Proteomes" id="UP000559256"/>
    </source>
</evidence>
<comment type="subcellular location">
    <subcellularLocation>
        <location evidence="1">Secreted</location>
        <location evidence="1">Cell wall</location>
    </subcellularLocation>
</comment>
<dbReference type="InterPro" id="IPR029058">
    <property type="entry name" value="AB_hydrolase_fold"/>
</dbReference>
<keyword evidence="4" id="KW-0964">Secreted</keyword>
<dbReference type="InterPro" id="IPR001338">
    <property type="entry name" value="Class_I_Hydrophobin"/>
</dbReference>
<evidence type="ECO:0000256" key="7">
    <source>
        <dbReference type="ARBA" id="ARBA00093546"/>
    </source>
</evidence>
<feature type="domain" description="Carboxylesterase type B" evidence="9">
    <location>
        <begin position="9"/>
        <end position="188"/>
    </location>
</feature>
<dbReference type="PROSITE" id="PS00941">
    <property type="entry name" value="CARBOXYLESTERASE_B_2"/>
    <property type="match status" value="1"/>
</dbReference>
<evidence type="ECO:0000256" key="4">
    <source>
        <dbReference type="ARBA" id="ARBA00022525"/>
    </source>
</evidence>
<keyword evidence="3" id="KW-0134">Cell wall</keyword>
<evidence type="ECO:0000313" key="10">
    <source>
        <dbReference type="EMBL" id="KAF5374363.1"/>
    </source>
</evidence>
<comment type="caution">
    <text evidence="10">The sequence shown here is derived from an EMBL/GenBank/DDBJ whole genome shotgun (WGS) entry which is preliminary data.</text>
</comment>
<dbReference type="InterPro" id="IPR019819">
    <property type="entry name" value="Carboxylesterase_B_CS"/>
</dbReference>
<feature type="domain" description="Carboxylesterase type B" evidence="9">
    <location>
        <begin position="262"/>
        <end position="404"/>
    </location>
</feature>
<dbReference type="CDD" id="cd23507">
    <property type="entry name" value="hydrophobin_I"/>
    <property type="match status" value="1"/>
</dbReference>
<evidence type="ECO:0000256" key="1">
    <source>
        <dbReference type="ARBA" id="ARBA00004191"/>
    </source>
</evidence>
<proteinExistence type="inferred from homology"/>
<name>A0A8H5LYN2_9AGAR</name>
<dbReference type="SMART" id="SM00075">
    <property type="entry name" value="HYDRO"/>
    <property type="match status" value="1"/>
</dbReference>
<feature type="compositionally biased region" description="Polar residues" evidence="8">
    <location>
        <begin position="83"/>
        <end position="92"/>
    </location>
</feature>
<evidence type="ECO:0000256" key="2">
    <source>
        <dbReference type="ARBA" id="ARBA00010446"/>
    </source>
</evidence>
<keyword evidence="11" id="KW-1185">Reference proteome</keyword>
<dbReference type="PROSITE" id="PS00956">
    <property type="entry name" value="HYDROPHOBIN"/>
    <property type="match status" value="1"/>
</dbReference>
<dbReference type="Proteomes" id="UP000559256">
    <property type="component" value="Unassembled WGS sequence"/>
</dbReference>
<keyword evidence="5" id="KW-0732">Signal</keyword>
<evidence type="ECO:0000256" key="5">
    <source>
        <dbReference type="ARBA" id="ARBA00022729"/>
    </source>
</evidence>
<evidence type="ECO:0000256" key="3">
    <source>
        <dbReference type="ARBA" id="ARBA00022512"/>
    </source>
</evidence>
<dbReference type="Pfam" id="PF00135">
    <property type="entry name" value="COesterase"/>
    <property type="match status" value="2"/>
</dbReference>
<dbReference type="PANTHER" id="PTHR11559">
    <property type="entry name" value="CARBOXYLESTERASE"/>
    <property type="match status" value="1"/>
</dbReference>
<dbReference type="Gene3D" id="3.40.50.1820">
    <property type="entry name" value="alpha/beta hydrolase"/>
    <property type="match status" value="2"/>
</dbReference>
<reference evidence="10 11" key="1">
    <citation type="journal article" date="2020" name="ISME J.">
        <title>Uncovering the hidden diversity of litter-decomposition mechanisms in mushroom-forming fungi.</title>
        <authorList>
            <person name="Floudas D."/>
            <person name="Bentzer J."/>
            <person name="Ahren D."/>
            <person name="Johansson T."/>
            <person name="Persson P."/>
            <person name="Tunlid A."/>
        </authorList>
    </citation>
    <scope>NUCLEOTIDE SEQUENCE [LARGE SCALE GENOMIC DNA]</scope>
    <source>
        <strain evidence="10 11">CBS 291.85</strain>
    </source>
</reference>
<comment type="subunit">
    <text evidence="7">Self-assembles to form functional amyloid fibrils called rodlets. Self-assembly into fibrillar rodlets occurs spontaneously at hydrophobic:hydrophilic interfaces and the rodlets further associate laterally to form amphipathic monolayers.</text>
</comment>
<comment type="similarity">
    <text evidence="2">Belongs to the fungal hydrophobin family.</text>
</comment>
<dbReference type="InterPro" id="IPR050309">
    <property type="entry name" value="Type-B_Carboxylest/Lipase"/>
</dbReference>
<evidence type="ECO:0000256" key="6">
    <source>
        <dbReference type="ARBA" id="ARBA00023157"/>
    </source>
</evidence>
<dbReference type="AlphaFoldDB" id="A0A8H5LYN2"/>
<dbReference type="EMBL" id="JAACJM010000002">
    <property type="protein sequence ID" value="KAF5374363.1"/>
    <property type="molecule type" value="Genomic_DNA"/>
</dbReference>
<protein>
    <recommendedName>
        <fullName evidence="9">Carboxylesterase type B domain-containing protein</fullName>
    </recommendedName>
</protein>
<gene>
    <name evidence="10" type="ORF">D9758_004717</name>
</gene>
<dbReference type="GO" id="GO:0005199">
    <property type="term" value="F:structural constituent of cell wall"/>
    <property type="evidence" value="ECO:0007669"/>
    <property type="project" value="InterPro"/>
</dbReference>
<dbReference type="SUPFAM" id="SSF53474">
    <property type="entry name" value="alpha/beta-Hydrolases"/>
    <property type="match status" value="2"/>
</dbReference>
<sequence>MPTNANDNLIVDLGYAKYQGVRNETSGNVRFLGVRYAKDTAGPLRWRAPQTPDSASDADADGDVQIIIADTQPPECPQAPIGPTSTSSSNATQERDKNVVESEDCLFLNVFVPGSQFNETEASGPKESLPVIVWIHGGGYHLGSASRAGFLGATGGYDGEDILQIGAGREAIVVVIQYRLGLFGFLAGSKVKEGGDLNVALHLQVHWRLIACGHLGRIRWSAAFFSFFRSSLFNNVFRRNSTHPPSTGQSYANLINQLEFEGGGSVLHHLTANDGQTNPPLFHGAMSNSMYLPPIYPHNDTMPETIYSLATQKTNCTDASDTLACLRGTDLSMLSAANNEIAQYPFFGQLILSPIYTPVIDGTFITRRPIELLAQGKINKVKKILSITNSFEGTIFTDANTTDVVGFIKDLFPTLSNETTEEVAGVYANPTMTTAEMAARIYGECVPPAFHATDIPYYWTSISSPSLPVFQNADFQKAFAQSFVTFTTSSELDPNDKFDENILPEWPLWIWANATEMVFNRTEDFQPLIKTVETDKGVLERFSGEISARKPISRGSTPLSINRASELRAGYSLAYQKPNEVTNTRSKYEWFTDTIAEDSAGMEFDEALSRLPGFVEEIQVVIGNNRVTVNAAPRTQQFQIGDNSSMRALVQVQVQFHLSSDVPKNCDRVHDSMVEVSVHKLTSPKDGIVALKKVVQVHRSFPNQQLSLIMQFKFFTVAALASLAAATPLEVRQGFSQCNVGELQCCDIVQPASAQPASTILGLLGIVIQDLTVLVGINCSPISVIGVGGNSCTAQPVCCENNSFTPLIAIGCTPININL</sequence>
<dbReference type="Pfam" id="PF01185">
    <property type="entry name" value="Hydrophobin"/>
    <property type="match status" value="1"/>
</dbReference>
<evidence type="ECO:0000259" key="9">
    <source>
        <dbReference type="Pfam" id="PF00135"/>
    </source>
</evidence>
<keyword evidence="6" id="KW-1015">Disulfide bond</keyword>
<organism evidence="10 11">
    <name type="scientific">Tetrapyrgos nigripes</name>
    <dbReference type="NCBI Taxonomy" id="182062"/>
    <lineage>
        <taxon>Eukaryota</taxon>
        <taxon>Fungi</taxon>
        <taxon>Dikarya</taxon>
        <taxon>Basidiomycota</taxon>
        <taxon>Agaricomycotina</taxon>
        <taxon>Agaricomycetes</taxon>
        <taxon>Agaricomycetidae</taxon>
        <taxon>Agaricales</taxon>
        <taxon>Marasmiineae</taxon>
        <taxon>Marasmiaceae</taxon>
        <taxon>Tetrapyrgos</taxon>
    </lineage>
</organism>
<dbReference type="InterPro" id="IPR002018">
    <property type="entry name" value="CarbesteraseB"/>
</dbReference>
<dbReference type="InterPro" id="IPR019778">
    <property type="entry name" value="Class_I_Hydrophobin_CS"/>
</dbReference>